<evidence type="ECO:0000256" key="2">
    <source>
        <dbReference type="ARBA" id="ARBA00022603"/>
    </source>
</evidence>
<feature type="compositionally biased region" description="Basic and acidic residues" evidence="6">
    <location>
        <begin position="136"/>
        <end position="153"/>
    </location>
</feature>
<evidence type="ECO:0000256" key="4">
    <source>
        <dbReference type="ARBA" id="ARBA00022691"/>
    </source>
</evidence>
<feature type="region of interest" description="Disordered" evidence="6">
    <location>
        <begin position="356"/>
        <end position="388"/>
    </location>
</feature>
<name>A0A7S2UIE7_9STRA</name>
<reference evidence="8" key="1">
    <citation type="submission" date="2021-01" db="EMBL/GenBank/DDBJ databases">
        <authorList>
            <person name="Corre E."/>
            <person name="Pelletier E."/>
            <person name="Niang G."/>
            <person name="Scheremetjew M."/>
            <person name="Finn R."/>
            <person name="Kale V."/>
            <person name="Holt S."/>
            <person name="Cochrane G."/>
            <person name="Meng A."/>
            <person name="Brown T."/>
            <person name="Cohen L."/>
        </authorList>
    </citation>
    <scope>NUCLEOTIDE SEQUENCE</scope>
    <source>
        <strain evidence="8">CCMP2084</strain>
    </source>
</reference>
<dbReference type="GO" id="GO:0005634">
    <property type="term" value="C:nucleus"/>
    <property type="evidence" value="ECO:0007669"/>
    <property type="project" value="TreeGrafter"/>
</dbReference>
<feature type="region of interest" description="Disordered" evidence="6">
    <location>
        <begin position="25"/>
        <end position="110"/>
    </location>
</feature>
<keyword evidence="2" id="KW-0489">Methyltransferase</keyword>
<evidence type="ECO:0000259" key="7">
    <source>
        <dbReference type="PROSITE" id="PS51675"/>
    </source>
</evidence>
<evidence type="ECO:0000256" key="3">
    <source>
        <dbReference type="ARBA" id="ARBA00022679"/>
    </source>
</evidence>
<dbReference type="InterPro" id="IPR028564">
    <property type="entry name" value="MT_TRM10-typ"/>
</dbReference>
<feature type="compositionally biased region" description="Basic and acidic residues" evidence="6">
    <location>
        <begin position="356"/>
        <end position="372"/>
    </location>
</feature>
<evidence type="ECO:0000256" key="6">
    <source>
        <dbReference type="SAM" id="MobiDB-lite"/>
    </source>
</evidence>
<dbReference type="PANTHER" id="PTHR13563:SF13">
    <property type="entry name" value="TRNA METHYLTRANSFERASE 10 HOMOLOG A"/>
    <property type="match status" value="1"/>
</dbReference>
<dbReference type="GO" id="GO:0002939">
    <property type="term" value="P:tRNA N1-guanine methylation"/>
    <property type="evidence" value="ECO:0007669"/>
    <property type="project" value="TreeGrafter"/>
</dbReference>
<keyword evidence="3" id="KW-0808">Transferase</keyword>
<dbReference type="AlphaFoldDB" id="A0A7S2UIE7"/>
<organism evidence="8">
    <name type="scientific">Attheya septentrionalis</name>
    <dbReference type="NCBI Taxonomy" id="420275"/>
    <lineage>
        <taxon>Eukaryota</taxon>
        <taxon>Sar</taxon>
        <taxon>Stramenopiles</taxon>
        <taxon>Ochrophyta</taxon>
        <taxon>Bacillariophyta</taxon>
        <taxon>Coscinodiscophyceae</taxon>
        <taxon>Chaetocerotophycidae</taxon>
        <taxon>Chaetocerotales</taxon>
        <taxon>Attheyaceae</taxon>
        <taxon>Attheya</taxon>
    </lineage>
</organism>
<protein>
    <recommendedName>
        <fullName evidence="1">tRNA (guanine(9)-N(1))-methyltransferase</fullName>
        <ecNumber evidence="1">2.1.1.221</ecNumber>
    </recommendedName>
</protein>
<evidence type="ECO:0000313" key="8">
    <source>
        <dbReference type="EMBL" id="CAD9820326.1"/>
    </source>
</evidence>
<dbReference type="GO" id="GO:0052905">
    <property type="term" value="F:tRNA (guanosine(9)-N1)-methyltransferase activity"/>
    <property type="evidence" value="ECO:0007669"/>
    <property type="project" value="UniProtKB-EC"/>
</dbReference>
<feature type="compositionally biased region" description="Polar residues" evidence="6">
    <location>
        <begin position="77"/>
        <end position="86"/>
    </location>
</feature>
<dbReference type="EMBL" id="HBHQ01018154">
    <property type="protein sequence ID" value="CAD9820326.1"/>
    <property type="molecule type" value="Transcribed_RNA"/>
</dbReference>
<dbReference type="GO" id="GO:0000049">
    <property type="term" value="F:tRNA binding"/>
    <property type="evidence" value="ECO:0007669"/>
    <property type="project" value="TreeGrafter"/>
</dbReference>
<feature type="domain" description="SAM-dependent MTase TRM10-type" evidence="7">
    <location>
        <begin position="156"/>
        <end position="355"/>
    </location>
</feature>
<gene>
    <name evidence="8" type="ORF">ASEP1449_LOCUS12159</name>
</gene>
<feature type="compositionally biased region" description="Basic and acidic residues" evidence="6">
    <location>
        <begin position="27"/>
        <end position="44"/>
    </location>
</feature>
<feature type="region of interest" description="Disordered" evidence="6">
    <location>
        <begin position="133"/>
        <end position="153"/>
    </location>
</feature>
<comment type="catalytic activity">
    <reaction evidence="5">
        <text>guanosine(9) in tRNA + S-adenosyl-L-methionine = N(1)-methylguanosine(9) in tRNA + S-adenosyl-L-homocysteine + H(+)</text>
        <dbReference type="Rhea" id="RHEA:43156"/>
        <dbReference type="Rhea" id="RHEA-COMP:10367"/>
        <dbReference type="Rhea" id="RHEA-COMP:10368"/>
        <dbReference type="ChEBI" id="CHEBI:15378"/>
        <dbReference type="ChEBI" id="CHEBI:57856"/>
        <dbReference type="ChEBI" id="CHEBI:59789"/>
        <dbReference type="ChEBI" id="CHEBI:73542"/>
        <dbReference type="ChEBI" id="CHEBI:74269"/>
        <dbReference type="EC" id="2.1.1.221"/>
    </reaction>
</comment>
<dbReference type="Gene3D" id="3.40.1280.30">
    <property type="match status" value="1"/>
</dbReference>
<evidence type="ECO:0000256" key="5">
    <source>
        <dbReference type="ARBA" id="ARBA00048434"/>
    </source>
</evidence>
<dbReference type="PANTHER" id="PTHR13563">
    <property type="entry name" value="TRNA (GUANINE-9-) METHYLTRANSFERASE"/>
    <property type="match status" value="1"/>
</dbReference>
<dbReference type="InterPro" id="IPR007356">
    <property type="entry name" value="tRNA_m1G_MeTrfase_euk"/>
</dbReference>
<accession>A0A7S2UIE7</accession>
<dbReference type="PROSITE" id="PS51675">
    <property type="entry name" value="SAM_MT_TRM10"/>
    <property type="match status" value="1"/>
</dbReference>
<proteinExistence type="predicted"/>
<sequence>MAEKSVTPLEAAKDLTLPVISVICSTNDKDSVNEEDKEKPKPQEDSQSLPSTEAPTGETPRAGIVEQTLGDAKGEESQSQSRSWTSVDDETSLSKNQLKKKRRFEKAMEVKKRRKLQDKEVKRAKALAAGRDIEEEQRLERERAESGEGHRRREEMWRKRFKTADTSFKISIDCSFESQMSPKEINSLASQIRYCYAANKRSANPVYFSTPGLAGKTREILSRVAGFPELWFSKAFSCSKTENDKETVLDVYPDSSKLVYLTGDSENVLEHLDDDKVYIIGGIVDRNRLKRVAIDRAETLGIATARLPIDEHLKLFATKVLTCNHVFEILLKYRENGNDWKKAMLQILPKRKEAEDIGNKDDDVAEDKKATQTEDDDVVEKKATTQTS</sequence>
<keyword evidence="4" id="KW-0949">S-adenosyl-L-methionine</keyword>
<dbReference type="CDD" id="cd18089">
    <property type="entry name" value="SPOUT_Trm10-like"/>
    <property type="match status" value="1"/>
</dbReference>
<dbReference type="EC" id="2.1.1.221" evidence="1"/>
<evidence type="ECO:0000256" key="1">
    <source>
        <dbReference type="ARBA" id="ARBA00012797"/>
    </source>
</evidence>
<feature type="compositionally biased region" description="Basic and acidic residues" evidence="6">
    <location>
        <begin position="379"/>
        <end position="388"/>
    </location>
</feature>
<dbReference type="InterPro" id="IPR038459">
    <property type="entry name" value="MT_TRM10-typ_sf"/>
</dbReference>